<gene>
    <name evidence="9" type="ORF">CC84DRAFT_1127175</name>
</gene>
<keyword evidence="10" id="KW-1185">Reference proteome</keyword>
<dbReference type="InParanoid" id="A0A177C3K4"/>
<evidence type="ECO:0000259" key="8">
    <source>
        <dbReference type="Pfam" id="PF14629"/>
    </source>
</evidence>
<feature type="compositionally biased region" description="Acidic residues" evidence="6">
    <location>
        <begin position="76"/>
        <end position="85"/>
    </location>
</feature>
<dbReference type="AlphaFoldDB" id="A0A177C3K4"/>
<dbReference type="PANTHER" id="PTHR12087">
    <property type="entry name" value="ORIGIN RECOGNITION COMPLEX SUBUNIT 4"/>
    <property type="match status" value="1"/>
</dbReference>
<evidence type="ECO:0000256" key="2">
    <source>
        <dbReference type="ARBA" id="ARBA00005334"/>
    </source>
</evidence>
<dbReference type="FunFam" id="3.40.50.300:FF:001597">
    <property type="entry name" value="Origin recognition complex subunit Orc4"/>
    <property type="match status" value="1"/>
</dbReference>
<evidence type="ECO:0000259" key="7">
    <source>
        <dbReference type="Pfam" id="PF13191"/>
    </source>
</evidence>
<dbReference type="GO" id="GO:0006270">
    <property type="term" value="P:DNA replication initiation"/>
    <property type="evidence" value="ECO:0007669"/>
    <property type="project" value="TreeGrafter"/>
</dbReference>
<sequence>MDGSSRASKRRKLDTPTRNASSPLAKPSTVRKSARSVAPTTYKADGSPKEQEAPPKAPKSSKKKANGAARQPPVVEDADVWDDIEGALGESRTKRAPPAPSSTKKRVTRKTVVPDTGNETTSTDELQKATPSTRRAKKATNGNREDLPEEVATPSRRVSKRAAPAKSNDTPNDHIDPKPGSLRKPRSTARAQRKLQFEDAMLVETPSSRLKRQPRFRDDDMIPETDDEPVGNGATAATPAKAKQRMRQADKDNDQSAHIPGTAQDQVDADVQDEDDDAMSVDGNSALGSVLDPTEPSPFNKPSSAQKEIVHQEKLDIPLLSSTVEPGRELDLLKTIVLDRITGKRPVPLVGLDAAYKSVHQLIEHTVTAGEGNSMLLIGARGSGKTALVNRALSEVSKDNSQLYHVIRLNGFIHTDDKIAVRDIWRQLGKEMMLAEENGGVGKSYADALQTLLALLQHPSERIGEWTEETSTSVIFVMDEFDLFAQHPRQTLLYNLFDIAQSRKAPIAVLGLTTNLEVVNFLEKRVKSRFSQRYVHIPLAKTFTAFQEMCKANLLVQPDLLTVEERSILESAPKKKTSKQAKTSTPENALSQWNSSINTLFASKSFLTTHLARLYYRSKSIPATLTSFLLPTASLTTALPLPSLALSHPPDNKLALVRHLSTLALSLLIAACRLDIIHDSDTCNFHMAYDEYVTLASKARIQSAAGGNSASGGVSKVWGKDVARREWEGLLELELILPVVGGLTGGFGMVKCDVSLEEVGGVIVGVKEVDKGLERWCRQI</sequence>
<dbReference type="GeneID" id="28759251"/>
<feature type="domain" description="Orc1-like AAA ATPase" evidence="7">
    <location>
        <begin position="348"/>
        <end position="509"/>
    </location>
</feature>
<keyword evidence="5" id="KW-0539">Nucleus</keyword>
<dbReference type="STRING" id="1460663.A0A177C3K4"/>
<evidence type="ECO:0000256" key="3">
    <source>
        <dbReference type="ARBA" id="ARBA00022705"/>
    </source>
</evidence>
<organism evidence="9 10">
    <name type="scientific">Paraphaeosphaeria sporulosa</name>
    <dbReference type="NCBI Taxonomy" id="1460663"/>
    <lineage>
        <taxon>Eukaryota</taxon>
        <taxon>Fungi</taxon>
        <taxon>Dikarya</taxon>
        <taxon>Ascomycota</taxon>
        <taxon>Pezizomycotina</taxon>
        <taxon>Dothideomycetes</taxon>
        <taxon>Pleosporomycetidae</taxon>
        <taxon>Pleosporales</taxon>
        <taxon>Massarineae</taxon>
        <taxon>Didymosphaeriaceae</taxon>
        <taxon>Paraphaeosphaeria</taxon>
    </lineage>
</organism>
<accession>A0A177C3K4</accession>
<dbReference type="Gene3D" id="3.40.50.300">
    <property type="entry name" value="P-loop containing nucleotide triphosphate hydrolases"/>
    <property type="match status" value="1"/>
</dbReference>
<dbReference type="InterPro" id="IPR032705">
    <property type="entry name" value="ORC4_C"/>
</dbReference>
<dbReference type="GO" id="GO:0005664">
    <property type="term" value="C:nuclear origin of replication recognition complex"/>
    <property type="evidence" value="ECO:0007669"/>
    <property type="project" value="TreeGrafter"/>
</dbReference>
<evidence type="ECO:0000313" key="10">
    <source>
        <dbReference type="Proteomes" id="UP000077069"/>
    </source>
</evidence>
<evidence type="ECO:0000256" key="1">
    <source>
        <dbReference type="ARBA" id="ARBA00004123"/>
    </source>
</evidence>
<feature type="region of interest" description="Disordered" evidence="6">
    <location>
        <begin position="1"/>
        <end position="307"/>
    </location>
</feature>
<keyword evidence="4" id="KW-0238">DNA-binding</keyword>
<dbReference type="RefSeq" id="XP_018031844.1">
    <property type="nucleotide sequence ID" value="XM_018175765.1"/>
</dbReference>
<dbReference type="OrthoDB" id="343623at2759"/>
<evidence type="ECO:0000256" key="4">
    <source>
        <dbReference type="ARBA" id="ARBA00023125"/>
    </source>
</evidence>
<dbReference type="EMBL" id="KV441557">
    <property type="protein sequence ID" value="OAG01479.1"/>
    <property type="molecule type" value="Genomic_DNA"/>
</dbReference>
<dbReference type="GO" id="GO:0003688">
    <property type="term" value="F:DNA replication origin binding"/>
    <property type="evidence" value="ECO:0007669"/>
    <property type="project" value="TreeGrafter"/>
</dbReference>
<evidence type="ECO:0000256" key="6">
    <source>
        <dbReference type="SAM" id="MobiDB-lite"/>
    </source>
</evidence>
<name>A0A177C3K4_9PLEO</name>
<reference evidence="9 10" key="1">
    <citation type="submission" date="2016-05" db="EMBL/GenBank/DDBJ databases">
        <title>Comparative analysis of secretome profiles of manganese(II)-oxidizing ascomycete fungi.</title>
        <authorList>
            <consortium name="DOE Joint Genome Institute"/>
            <person name="Zeiner C.A."/>
            <person name="Purvine S.O."/>
            <person name="Zink E.M."/>
            <person name="Wu S."/>
            <person name="Pasa-Tolic L."/>
            <person name="Chaput D.L."/>
            <person name="Haridas S."/>
            <person name="Grigoriev I.V."/>
            <person name="Santelli C.M."/>
            <person name="Hansel C.M."/>
        </authorList>
    </citation>
    <scope>NUCLEOTIDE SEQUENCE [LARGE SCALE GENOMIC DNA]</scope>
    <source>
        <strain evidence="9 10">AP3s5-JAC2a</strain>
    </source>
</reference>
<dbReference type="Pfam" id="PF13191">
    <property type="entry name" value="AAA_16"/>
    <property type="match status" value="1"/>
</dbReference>
<comment type="subcellular location">
    <subcellularLocation>
        <location evidence="1">Nucleus</location>
    </subcellularLocation>
</comment>
<feature type="compositionally biased region" description="Acidic residues" evidence="6">
    <location>
        <begin position="267"/>
        <end position="279"/>
    </location>
</feature>
<evidence type="ECO:0000256" key="5">
    <source>
        <dbReference type="ARBA" id="ARBA00023242"/>
    </source>
</evidence>
<comment type="similarity">
    <text evidence="2">Belongs to the ORC4 family.</text>
</comment>
<dbReference type="SUPFAM" id="SSF52540">
    <property type="entry name" value="P-loop containing nucleoside triphosphate hydrolases"/>
    <property type="match status" value="1"/>
</dbReference>
<evidence type="ECO:0000313" key="9">
    <source>
        <dbReference type="EMBL" id="OAG01479.1"/>
    </source>
</evidence>
<dbReference type="InterPro" id="IPR016527">
    <property type="entry name" value="ORC4"/>
</dbReference>
<keyword evidence="3" id="KW-0235">DNA replication</keyword>
<proteinExistence type="inferred from homology"/>
<protein>
    <submittedName>
        <fullName evidence="9">Uncharacterized protein</fullName>
    </submittedName>
</protein>
<feature type="compositionally biased region" description="Basic residues" evidence="6">
    <location>
        <begin position="181"/>
        <end position="193"/>
    </location>
</feature>
<feature type="domain" description="Origin recognition complex subunit 4 C-terminal" evidence="8">
    <location>
        <begin position="550"/>
        <end position="762"/>
    </location>
</feature>
<dbReference type="PANTHER" id="PTHR12087:SF0">
    <property type="entry name" value="ORIGIN RECOGNITION COMPLEX SUBUNIT 4"/>
    <property type="match status" value="1"/>
</dbReference>
<dbReference type="InterPro" id="IPR027417">
    <property type="entry name" value="P-loop_NTPase"/>
</dbReference>
<feature type="compositionally biased region" description="Polar residues" evidence="6">
    <location>
        <begin position="117"/>
        <end position="133"/>
    </location>
</feature>
<dbReference type="Proteomes" id="UP000077069">
    <property type="component" value="Unassembled WGS sequence"/>
</dbReference>
<dbReference type="InterPro" id="IPR041664">
    <property type="entry name" value="AAA_16"/>
</dbReference>
<dbReference type="Pfam" id="PF14629">
    <property type="entry name" value="ORC4_C"/>
    <property type="match status" value="1"/>
</dbReference>